<feature type="transmembrane region" description="Helical" evidence="8">
    <location>
        <begin position="38"/>
        <end position="57"/>
    </location>
</feature>
<feature type="transmembrane region" description="Helical" evidence="8">
    <location>
        <begin position="154"/>
        <end position="173"/>
    </location>
</feature>
<feature type="domain" description="Major facilitator superfamily (MFS) profile" evidence="9">
    <location>
        <begin position="2"/>
        <end position="396"/>
    </location>
</feature>
<keyword evidence="5 8" id="KW-1133">Transmembrane helix</keyword>
<dbReference type="InterPro" id="IPR011701">
    <property type="entry name" value="MFS"/>
</dbReference>
<dbReference type="PROSITE" id="PS50850">
    <property type="entry name" value="MFS"/>
    <property type="match status" value="1"/>
</dbReference>
<keyword evidence="4 8" id="KW-0812">Transmembrane</keyword>
<dbReference type="Proteomes" id="UP000663292">
    <property type="component" value="Chromosome"/>
</dbReference>
<proteinExistence type="predicted"/>
<comment type="subcellular location">
    <subcellularLocation>
        <location evidence="1">Cell membrane</location>
        <topology evidence="1">Multi-pass membrane protein</topology>
    </subcellularLocation>
</comment>
<evidence type="ECO:0000256" key="6">
    <source>
        <dbReference type="ARBA" id="ARBA00023136"/>
    </source>
</evidence>
<sequence>MLLVSVAVGWFFALGLRFVLQGILPTIAASFPAATETQAGLAVTALWATYGIVQFPAGITADRIGEGRVLVASLLASAVSVLAFSLTPTFTLFVIAMGVFGAATGFYSPPRGTLLTRVFSGRADQALGRTLAAGSLGAAVLPALAAVLVDGLGWRGTLGLAAPGFLLAALFVYRSTRGLDERDDGASHAEAGSETEAQQPSVPTAIRAAARAVCCRRTGLAVLAAIVMYFGYQGFTALATTYLVTEKGFTQSSAGVLFGGLFVVGAFSQWLSGVLAQRARPVRVLAVVAGMSVLPLVGLVVFENRLFVAASMLLNGVRMGFAPVSNAFIIDLLPADVEGTTWGAIRTSLFVVSSLASTMVGVLADAGQFDGALLLLAGLTGAAAALYVALLSTRFSQSPSP</sequence>
<feature type="transmembrane region" description="Helical" evidence="8">
    <location>
        <begin position="256"/>
        <end position="275"/>
    </location>
</feature>
<dbReference type="InterPro" id="IPR050171">
    <property type="entry name" value="MFS_Transporters"/>
</dbReference>
<evidence type="ECO:0000313" key="10">
    <source>
        <dbReference type="EMBL" id="QSG14685.1"/>
    </source>
</evidence>
<dbReference type="PANTHER" id="PTHR23517:SF3">
    <property type="entry name" value="INTEGRAL MEMBRANE TRANSPORT PROTEIN"/>
    <property type="match status" value="1"/>
</dbReference>
<dbReference type="InterPro" id="IPR020846">
    <property type="entry name" value="MFS_dom"/>
</dbReference>
<accession>A0A897NT53</accession>
<evidence type="ECO:0000256" key="5">
    <source>
        <dbReference type="ARBA" id="ARBA00022989"/>
    </source>
</evidence>
<dbReference type="Pfam" id="PF07690">
    <property type="entry name" value="MFS_1"/>
    <property type="match status" value="1"/>
</dbReference>
<evidence type="ECO:0000259" key="9">
    <source>
        <dbReference type="PROSITE" id="PS50850"/>
    </source>
</evidence>
<dbReference type="InterPro" id="IPR036259">
    <property type="entry name" value="MFS_trans_sf"/>
</dbReference>
<evidence type="ECO:0000256" key="7">
    <source>
        <dbReference type="SAM" id="MobiDB-lite"/>
    </source>
</evidence>
<dbReference type="SUPFAM" id="SSF103473">
    <property type="entry name" value="MFS general substrate transporter"/>
    <property type="match status" value="1"/>
</dbReference>
<name>A0A897NT53_9EURY</name>
<evidence type="ECO:0000256" key="4">
    <source>
        <dbReference type="ARBA" id="ARBA00022692"/>
    </source>
</evidence>
<keyword evidence="3" id="KW-1003">Cell membrane</keyword>
<evidence type="ECO:0000256" key="1">
    <source>
        <dbReference type="ARBA" id="ARBA00004651"/>
    </source>
</evidence>
<reference evidence="10 11" key="1">
    <citation type="submission" date="2020-11" db="EMBL/GenBank/DDBJ databases">
        <title>Carbohydrate-dependent, anaerobic sulfur respiration: A novel catabolism in halophilic archaea.</title>
        <authorList>
            <person name="Sorokin D.Y."/>
            <person name="Messina E."/>
            <person name="Smedile F."/>
            <person name="La Cono V."/>
            <person name="Hallsworth J.E."/>
            <person name="Yakimov M.M."/>
        </authorList>
    </citation>
    <scope>NUCLEOTIDE SEQUENCE [LARGE SCALE GENOMIC DNA]</scope>
    <source>
        <strain evidence="10 11">HSR-Est</strain>
    </source>
</reference>
<gene>
    <name evidence="10" type="ORF">HSEST_1152</name>
</gene>
<feature type="transmembrane region" description="Helical" evidence="8">
    <location>
        <begin position="372"/>
        <end position="391"/>
    </location>
</feature>
<feature type="region of interest" description="Disordered" evidence="7">
    <location>
        <begin position="183"/>
        <end position="202"/>
    </location>
</feature>
<keyword evidence="11" id="KW-1185">Reference proteome</keyword>
<protein>
    <submittedName>
        <fullName evidence="10">MFS family permease</fullName>
    </submittedName>
</protein>
<dbReference type="EMBL" id="CP064791">
    <property type="protein sequence ID" value="QSG14685.1"/>
    <property type="molecule type" value="Genomic_DNA"/>
</dbReference>
<evidence type="ECO:0000256" key="2">
    <source>
        <dbReference type="ARBA" id="ARBA00022448"/>
    </source>
</evidence>
<feature type="transmembrane region" description="Helical" evidence="8">
    <location>
        <begin position="220"/>
        <end position="244"/>
    </location>
</feature>
<keyword evidence="6 8" id="KW-0472">Membrane</keyword>
<dbReference type="PANTHER" id="PTHR23517">
    <property type="entry name" value="RESISTANCE PROTEIN MDTM, PUTATIVE-RELATED-RELATED"/>
    <property type="match status" value="1"/>
</dbReference>
<organism evidence="10 11">
    <name type="scientific">Halapricum desulfuricans</name>
    <dbReference type="NCBI Taxonomy" id="2841257"/>
    <lineage>
        <taxon>Archaea</taxon>
        <taxon>Methanobacteriati</taxon>
        <taxon>Methanobacteriota</taxon>
        <taxon>Stenosarchaea group</taxon>
        <taxon>Halobacteria</taxon>
        <taxon>Halobacteriales</taxon>
        <taxon>Haloarculaceae</taxon>
        <taxon>Halapricum</taxon>
    </lineage>
</organism>
<evidence type="ECO:0000256" key="3">
    <source>
        <dbReference type="ARBA" id="ARBA00022475"/>
    </source>
</evidence>
<dbReference type="Gene3D" id="1.20.1250.20">
    <property type="entry name" value="MFS general substrate transporter like domains"/>
    <property type="match status" value="2"/>
</dbReference>
<evidence type="ECO:0000313" key="11">
    <source>
        <dbReference type="Proteomes" id="UP000663292"/>
    </source>
</evidence>
<evidence type="ECO:0000256" key="8">
    <source>
        <dbReference type="SAM" id="Phobius"/>
    </source>
</evidence>
<feature type="transmembrane region" description="Helical" evidence="8">
    <location>
        <begin position="69"/>
        <end position="86"/>
    </location>
</feature>
<dbReference type="GO" id="GO:0022857">
    <property type="term" value="F:transmembrane transporter activity"/>
    <property type="evidence" value="ECO:0007669"/>
    <property type="project" value="InterPro"/>
</dbReference>
<dbReference type="GO" id="GO:0005886">
    <property type="term" value="C:plasma membrane"/>
    <property type="evidence" value="ECO:0007669"/>
    <property type="project" value="UniProtKB-SubCell"/>
</dbReference>
<dbReference type="AlphaFoldDB" id="A0A897NT53"/>
<keyword evidence="2" id="KW-0813">Transport</keyword>
<feature type="transmembrane region" description="Helical" evidence="8">
    <location>
        <begin position="282"/>
        <end position="302"/>
    </location>
</feature>
<feature type="transmembrane region" description="Helical" evidence="8">
    <location>
        <begin position="345"/>
        <end position="366"/>
    </location>
</feature>